<keyword evidence="3" id="KW-1185">Reference proteome</keyword>
<proteinExistence type="predicted"/>
<dbReference type="GO" id="GO:0016301">
    <property type="term" value="F:kinase activity"/>
    <property type="evidence" value="ECO:0007669"/>
    <property type="project" value="UniProtKB-KW"/>
</dbReference>
<dbReference type="SUPFAM" id="SSF51206">
    <property type="entry name" value="cAMP-binding domain-like"/>
    <property type="match status" value="1"/>
</dbReference>
<dbReference type="PROSITE" id="PS50042">
    <property type="entry name" value="CNMP_BINDING_3"/>
    <property type="match status" value="1"/>
</dbReference>
<dbReference type="Proteomes" id="UP000199021">
    <property type="component" value="Unassembled WGS sequence"/>
</dbReference>
<dbReference type="Pfam" id="PF00027">
    <property type="entry name" value="cNMP_binding"/>
    <property type="match status" value="1"/>
</dbReference>
<dbReference type="InterPro" id="IPR000595">
    <property type="entry name" value="cNMP-bd_dom"/>
</dbReference>
<organism evidence="2 3">
    <name type="scientific">Neolewinella agarilytica</name>
    <dbReference type="NCBI Taxonomy" id="478744"/>
    <lineage>
        <taxon>Bacteria</taxon>
        <taxon>Pseudomonadati</taxon>
        <taxon>Bacteroidota</taxon>
        <taxon>Saprospiria</taxon>
        <taxon>Saprospirales</taxon>
        <taxon>Lewinellaceae</taxon>
        <taxon>Neolewinella</taxon>
    </lineage>
</organism>
<dbReference type="CDD" id="cd00038">
    <property type="entry name" value="CAP_ED"/>
    <property type="match status" value="1"/>
</dbReference>
<evidence type="ECO:0000313" key="2">
    <source>
        <dbReference type="EMBL" id="SEQ47043.1"/>
    </source>
</evidence>
<reference evidence="3" key="1">
    <citation type="submission" date="2016-10" db="EMBL/GenBank/DDBJ databases">
        <authorList>
            <person name="Varghese N."/>
            <person name="Submissions S."/>
        </authorList>
    </citation>
    <scope>NUCLEOTIDE SEQUENCE [LARGE SCALE GENOMIC DNA]</scope>
    <source>
        <strain evidence="3">DSM 24740</strain>
    </source>
</reference>
<gene>
    <name evidence="2" type="ORF">SAMN05444359_110103</name>
</gene>
<name>A0A1H9GAK2_9BACT</name>
<dbReference type="InParanoid" id="A0A1H9GAK2"/>
<dbReference type="InterPro" id="IPR018490">
    <property type="entry name" value="cNMP-bd_dom_sf"/>
</dbReference>
<evidence type="ECO:0000313" key="3">
    <source>
        <dbReference type="Proteomes" id="UP000199021"/>
    </source>
</evidence>
<dbReference type="AlphaFoldDB" id="A0A1H9GAK2"/>
<evidence type="ECO:0000259" key="1">
    <source>
        <dbReference type="PROSITE" id="PS50042"/>
    </source>
</evidence>
<dbReference type="STRING" id="478744.SAMN05444359_110103"/>
<dbReference type="InterPro" id="IPR014710">
    <property type="entry name" value="RmlC-like_jellyroll"/>
</dbReference>
<dbReference type="RefSeq" id="WP_245748503.1">
    <property type="nucleotide sequence ID" value="NZ_FOFB01000010.1"/>
</dbReference>
<dbReference type="EMBL" id="FOFB01000010">
    <property type="protein sequence ID" value="SEQ47043.1"/>
    <property type="molecule type" value="Genomic_DNA"/>
</dbReference>
<protein>
    <submittedName>
        <fullName evidence="2">cAMP-binding domain of CRP or a regulatory subunit of cAMP-dependent protein kinases</fullName>
    </submittedName>
</protein>
<feature type="domain" description="Cyclic nucleotide-binding" evidence="1">
    <location>
        <begin position="22"/>
        <end position="112"/>
    </location>
</feature>
<keyword evidence="2" id="KW-0808">Transferase</keyword>
<keyword evidence="2" id="KW-0418">Kinase</keyword>
<dbReference type="Gene3D" id="2.60.120.10">
    <property type="entry name" value="Jelly Rolls"/>
    <property type="match status" value="1"/>
</dbReference>
<accession>A0A1H9GAK2</accession>
<sequence length="191" mass="22109">MITLPALLQENFCIAPPKAAEVAALFREDYLEKGDYFLRQGQMVRKLAFPRIGHLRGWAPTADKDVTQWIFTPGYFVADLNPLFFATPARWNIQALENCQLWTLPEEHYLRMGELIPNWETLEKEFLARCFMTLEDRVFSLLSLSARERYEALLAFKPGLFESVPLHYLASMLGMTPETMSRIRKRDNSGT</sequence>